<keyword evidence="3 7" id="KW-0963">Cytoplasm</keyword>
<dbReference type="RefSeq" id="WP_354663759.1">
    <property type="nucleotide sequence ID" value="NZ_JBEXAC010000003.1"/>
</dbReference>
<dbReference type="NCBIfam" id="TIGR01087">
    <property type="entry name" value="murD"/>
    <property type="match status" value="1"/>
</dbReference>
<dbReference type="SUPFAM" id="SSF53244">
    <property type="entry name" value="MurD-like peptide ligases, peptide-binding domain"/>
    <property type="match status" value="1"/>
</dbReference>
<name>A0ABV2TDU6_9BACT</name>
<comment type="subcellular location">
    <subcellularLocation>
        <location evidence="1 7 8">Cytoplasm</location>
    </subcellularLocation>
</comment>
<keyword evidence="4 7" id="KW-0436">Ligase</keyword>
<dbReference type="Pfam" id="PF21799">
    <property type="entry name" value="MurD-like_N"/>
    <property type="match status" value="1"/>
</dbReference>
<evidence type="ECO:0000259" key="10">
    <source>
        <dbReference type="Pfam" id="PF08245"/>
    </source>
</evidence>
<evidence type="ECO:0000313" key="12">
    <source>
        <dbReference type="Proteomes" id="UP001549749"/>
    </source>
</evidence>
<keyword evidence="7 8" id="KW-0133">Cell shape</keyword>
<dbReference type="Gene3D" id="3.40.1190.10">
    <property type="entry name" value="Mur-like, catalytic domain"/>
    <property type="match status" value="1"/>
</dbReference>
<dbReference type="SUPFAM" id="SSF53623">
    <property type="entry name" value="MurD-like peptide ligases, catalytic domain"/>
    <property type="match status" value="1"/>
</dbReference>
<evidence type="ECO:0000256" key="2">
    <source>
        <dbReference type="ARBA" id="ARBA00004752"/>
    </source>
</evidence>
<evidence type="ECO:0000256" key="8">
    <source>
        <dbReference type="RuleBase" id="RU003664"/>
    </source>
</evidence>
<evidence type="ECO:0000313" key="11">
    <source>
        <dbReference type="EMBL" id="MET7001186.1"/>
    </source>
</evidence>
<dbReference type="PANTHER" id="PTHR43692:SF1">
    <property type="entry name" value="UDP-N-ACETYLMURAMOYLALANINE--D-GLUTAMATE LIGASE"/>
    <property type="match status" value="1"/>
</dbReference>
<feature type="domain" description="Mur ligase central" evidence="10">
    <location>
        <begin position="129"/>
        <end position="307"/>
    </location>
</feature>
<feature type="domain" description="Mur ligase C-terminal" evidence="9">
    <location>
        <begin position="330"/>
        <end position="443"/>
    </location>
</feature>
<keyword evidence="12" id="KW-1185">Reference proteome</keyword>
<organism evidence="11 12">
    <name type="scientific">Chitinophaga defluvii</name>
    <dbReference type="NCBI Taxonomy" id="3163343"/>
    <lineage>
        <taxon>Bacteria</taxon>
        <taxon>Pseudomonadati</taxon>
        <taxon>Bacteroidota</taxon>
        <taxon>Chitinophagia</taxon>
        <taxon>Chitinophagales</taxon>
        <taxon>Chitinophagaceae</taxon>
        <taxon>Chitinophaga</taxon>
    </lineage>
</organism>
<proteinExistence type="inferred from homology"/>
<accession>A0ABV2TDU6</accession>
<keyword evidence="7 8" id="KW-0131">Cell cycle</keyword>
<dbReference type="Proteomes" id="UP001549749">
    <property type="component" value="Unassembled WGS sequence"/>
</dbReference>
<sequence>MVNELDNNTTYQTAATSLPASGKRLVILGAGESGIGAALLGKQQGYEIFVSDGGAIKDLYKQELAVNNIPFEEGHHSWDIVLDAAEIVKSPGIPEKTELMKKVREKQIPVISEIELAYRFSKDKKIIAITGSNGKSTTTALTYHIFKTAGLNVAMVGNIGVSYAKQVATAPADYYVIEISSFQLDDIKEFKPNVAILLNITPDHLDRYEYKMENYVASKFRIAMNQTAEDYFIYCKDDPEIMKHLEQQPIFSTTIPFTIMEPLKAGGFIANDQVNIQVNEEPVIMSIYDLALKGKHNLYNSMAAGIAGRTMDIRKEKIRESLASFKSLEHRMEYVATVRGVDFINDSKATNVNSVWFALESMERPVVLIMGGVDKGNDYGAIRELVKEKVKAIVCLGVDNSPIQEALSKDTPAMVNTGSMEEAVQAAFQLATKGDVVLLSPACASFDLFKNYEDRGRQFKETVKEL</sequence>
<dbReference type="InterPro" id="IPR013221">
    <property type="entry name" value="Mur_ligase_cen"/>
</dbReference>
<evidence type="ECO:0000259" key="9">
    <source>
        <dbReference type="Pfam" id="PF02875"/>
    </source>
</evidence>
<dbReference type="GO" id="GO:0008764">
    <property type="term" value="F:UDP-N-acetylmuramoylalanine-D-glutamate ligase activity"/>
    <property type="evidence" value="ECO:0007669"/>
    <property type="project" value="UniProtKB-EC"/>
</dbReference>
<comment type="catalytic activity">
    <reaction evidence="7 8">
        <text>UDP-N-acetyl-alpha-D-muramoyl-L-alanine + D-glutamate + ATP = UDP-N-acetyl-alpha-D-muramoyl-L-alanyl-D-glutamate + ADP + phosphate + H(+)</text>
        <dbReference type="Rhea" id="RHEA:16429"/>
        <dbReference type="ChEBI" id="CHEBI:15378"/>
        <dbReference type="ChEBI" id="CHEBI:29986"/>
        <dbReference type="ChEBI" id="CHEBI:30616"/>
        <dbReference type="ChEBI" id="CHEBI:43474"/>
        <dbReference type="ChEBI" id="CHEBI:83898"/>
        <dbReference type="ChEBI" id="CHEBI:83900"/>
        <dbReference type="ChEBI" id="CHEBI:456216"/>
        <dbReference type="EC" id="6.3.2.9"/>
    </reaction>
</comment>
<dbReference type="Gene3D" id="3.90.190.20">
    <property type="entry name" value="Mur ligase, C-terminal domain"/>
    <property type="match status" value="1"/>
</dbReference>
<dbReference type="EMBL" id="JBEXAC010000003">
    <property type="protein sequence ID" value="MET7001186.1"/>
    <property type="molecule type" value="Genomic_DNA"/>
</dbReference>
<dbReference type="InterPro" id="IPR036615">
    <property type="entry name" value="Mur_ligase_C_dom_sf"/>
</dbReference>
<keyword evidence="7 8" id="KW-0961">Cell wall biogenesis/degradation</keyword>
<dbReference type="PANTHER" id="PTHR43692">
    <property type="entry name" value="UDP-N-ACETYLMURAMOYLALANINE--D-GLUTAMATE LIGASE"/>
    <property type="match status" value="1"/>
</dbReference>
<dbReference type="EC" id="6.3.2.9" evidence="7 8"/>
<feature type="binding site" evidence="7">
    <location>
        <begin position="131"/>
        <end position="137"/>
    </location>
    <ligand>
        <name>ATP</name>
        <dbReference type="ChEBI" id="CHEBI:30616"/>
    </ligand>
</feature>
<comment type="caution">
    <text evidence="11">The sequence shown here is derived from an EMBL/GenBank/DDBJ whole genome shotgun (WGS) entry which is preliminary data.</text>
</comment>
<comment type="function">
    <text evidence="7 8">Cell wall formation. Catalyzes the addition of glutamate to the nucleotide precursor UDP-N-acetylmuramoyl-L-alanine (UMA).</text>
</comment>
<comment type="similarity">
    <text evidence="7">Belongs to the MurCDEF family.</text>
</comment>
<keyword evidence="5 7" id="KW-0547">Nucleotide-binding</keyword>
<evidence type="ECO:0000256" key="7">
    <source>
        <dbReference type="HAMAP-Rule" id="MF_00639"/>
    </source>
</evidence>
<dbReference type="SUPFAM" id="SSF51984">
    <property type="entry name" value="MurCD N-terminal domain"/>
    <property type="match status" value="1"/>
</dbReference>
<keyword evidence="6 7" id="KW-0067">ATP-binding</keyword>
<evidence type="ECO:0000256" key="6">
    <source>
        <dbReference type="ARBA" id="ARBA00022840"/>
    </source>
</evidence>
<evidence type="ECO:0000256" key="5">
    <source>
        <dbReference type="ARBA" id="ARBA00022741"/>
    </source>
</evidence>
<dbReference type="InterPro" id="IPR036565">
    <property type="entry name" value="Mur-like_cat_sf"/>
</dbReference>
<comment type="pathway">
    <text evidence="2 7 8">Cell wall biogenesis; peptidoglycan biosynthesis.</text>
</comment>
<dbReference type="Pfam" id="PF08245">
    <property type="entry name" value="Mur_ligase_M"/>
    <property type="match status" value="1"/>
</dbReference>
<dbReference type="HAMAP" id="MF_00639">
    <property type="entry name" value="MurD"/>
    <property type="match status" value="1"/>
</dbReference>
<keyword evidence="7 8" id="KW-0132">Cell division</keyword>
<dbReference type="Pfam" id="PF02875">
    <property type="entry name" value="Mur_ligase_C"/>
    <property type="match status" value="1"/>
</dbReference>
<dbReference type="InterPro" id="IPR005762">
    <property type="entry name" value="MurD"/>
</dbReference>
<evidence type="ECO:0000256" key="1">
    <source>
        <dbReference type="ARBA" id="ARBA00004496"/>
    </source>
</evidence>
<evidence type="ECO:0000256" key="3">
    <source>
        <dbReference type="ARBA" id="ARBA00022490"/>
    </source>
</evidence>
<protein>
    <recommendedName>
        <fullName evidence="7 8">UDP-N-acetylmuramoylalanine--D-glutamate ligase</fullName>
        <ecNumber evidence="7 8">6.3.2.9</ecNumber>
    </recommendedName>
    <alternativeName>
        <fullName evidence="7">D-glutamic acid-adding enzyme</fullName>
    </alternativeName>
    <alternativeName>
        <fullName evidence="7">UDP-N-acetylmuramoyl-L-alanyl-D-glutamate synthetase</fullName>
    </alternativeName>
</protein>
<keyword evidence="7 8" id="KW-0573">Peptidoglycan synthesis</keyword>
<dbReference type="InterPro" id="IPR004101">
    <property type="entry name" value="Mur_ligase_C"/>
</dbReference>
<gene>
    <name evidence="7 11" type="primary">murD</name>
    <name evidence="11" type="ORF">ABR189_27640</name>
</gene>
<reference evidence="11 12" key="1">
    <citation type="submission" date="2024-06" db="EMBL/GenBank/DDBJ databases">
        <title>Chitinophaga defluvii sp. nov., isolated from municipal sewage.</title>
        <authorList>
            <person name="Zhang L."/>
        </authorList>
    </citation>
    <scope>NUCLEOTIDE SEQUENCE [LARGE SCALE GENOMIC DNA]</scope>
    <source>
        <strain evidence="11 12">H8</strain>
    </source>
</reference>
<evidence type="ECO:0000256" key="4">
    <source>
        <dbReference type="ARBA" id="ARBA00022598"/>
    </source>
</evidence>
<dbReference type="Gene3D" id="3.40.50.720">
    <property type="entry name" value="NAD(P)-binding Rossmann-like Domain"/>
    <property type="match status" value="1"/>
</dbReference>